<dbReference type="GO" id="GO:0005829">
    <property type="term" value="C:cytosol"/>
    <property type="evidence" value="ECO:0007669"/>
    <property type="project" value="TreeGrafter"/>
</dbReference>
<protein>
    <recommendedName>
        <fullName evidence="10 15">Deferrochelatase</fullName>
        <ecNumber evidence="15">1.11.1.-</ecNumber>
    </recommendedName>
    <alternativeName>
        <fullName evidence="11 15">Peroxidase EfeB</fullName>
    </alternativeName>
</protein>
<dbReference type="PANTHER" id="PTHR30521">
    <property type="entry name" value="DEFERROCHELATASE/PEROXIDASE"/>
    <property type="match status" value="1"/>
</dbReference>
<evidence type="ECO:0000256" key="2">
    <source>
        <dbReference type="ARBA" id="ARBA00005365"/>
    </source>
</evidence>
<keyword evidence="7 15" id="KW-0560">Oxidoreductase</keyword>
<dbReference type="GO" id="GO:0033212">
    <property type="term" value="P:iron import into cell"/>
    <property type="evidence" value="ECO:0007669"/>
    <property type="project" value="InterPro"/>
</dbReference>
<evidence type="ECO:0000256" key="11">
    <source>
        <dbReference type="ARBA" id="ARBA00033775"/>
    </source>
</evidence>
<evidence type="ECO:0000256" key="1">
    <source>
        <dbReference type="ARBA" id="ARBA00004196"/>
    </source>
</evidence>
<dbReference type="EC" id="1.11.1.-" evidence="15"/>
<dbReference type="NCBIfam" id="TIGR01413">
    <property type="entry name" value="Dyp_perox_fam"/>
    <property type="match status" value="1"/>
</dbReference>
<feature type="binding site" evidence="13">
    <location>
        <begin position="345"/>
        <end position="347"/>
    </location>
    <ligand>
        <name>heme b</name>
        <dbReference type="ChEBI" id="CHEBI:60344"/>
    </ligand>
</feature>
<comment type="subcellular location">
    <subcellularLocation>
        <location evidence="1">Cell envelope</location>
    </subcellularLocation>
</comment>
<comment type="catalytic activity">
    <reaction evidence="12">
        <text>heme b + 2 H(+) = protoporphyrin IX + Fe(2+)</text>
        <dbReference type="Rhea" id="RHEA:22584"/>
        <dbReference type="ChEBI" id="CHEBI:15378"/>
        <dbReference type="ChEBI" id="CHEBI:29033"/>
        <dbReference type="ChEBI" id="CHEBI:57306"/>
        <dbReference type="ChEBI" id="CHEBI:60344"/>
        <dbReference type="EC" id="4.98.1.1"/>
    </reaction>
    <physiologicalReaction direction="left-to-right" evidence="12">
        <dbReference type="Rhea" id="RHEA:22585"/>
    </physiologicalReaction>
</comment>
<dbReference type="Pfam" id="PF20628">
    <property type="entry name" value="Dyp_perox_C"/>
    <property type="match status" value="1"/>
</dbReference>
<evidence type="ECO:0000259" key="17">
    <source>
        <dbReference type="Pfam" id="PF04261"/>
    </source>
</evidence>
<evidence type="ECO:0000256" key="8">
    <source>
        <dbReference type="ARBA" id="ARBA00023004"/>
    </source>
</evidence>
<evidence type="ECO:0000256" key="4">
    <source>
        <dbReference type="ARBA" id="ARBA00022617"/>
    </source>
</evidence>
<evidence type="ECO:0000256" key="3">
    <source>
        <dbReference type="ARBA" id="ARBA00022559"/>
    </source>
</evidence>
<comment type="similarity">
    <text evidence="2">Belongs to the DyP-type peroxidase family. EfeB subfamily.</text>
</comment>
<dbReference type="RefSeq" id="WP_101248587.1">
    <property type="nucleotide sequence ID" value="NZ_PIUM01000001.1"/>
</dbReference>
<evidence type="ECO:0000256" key="5">
    <source>
        <dbReference type="ARBA" id="ARBA00022723"/>
    </source>
</evidence>
<accession>A0A2N3Q135</accession>
<reference evidence="20" key="1">
    <citation type="submission" date="2017-12" db="EMBL/GenBank/DDBJ databases">
        <title>Draft genome sequence of Telmatospirillum siberiense 26-4b1T, an acidotolerant peatland alphaproteobacterium potentially involved in sulfur cycling.</title>
        <authorList>
            <person name="Hausmann B."/>
            <person name="Pjevac P."/>
            <person name="Schreck K."/>
            <person name="Herbold C.W."/>
            <person name="Daims H."/>
            <person name="Wagner M."/>
            <person name="Pester M."/>
            <person name="Loy A."/>
        </authorList>
    </citation>
    <scope>NUCLEOTIDE SEQUENCE [LARGE SCALE GENOMIC DNA]</scope>
    <source>
        <strain evidence="20">26-4b1</strain>
    </source>
</reference>
<evidence type="ECO:0000256" key="13">
    <source>
        <dbReference type="PIRSR" id="PIRSR606313-1"/>
    </source>
</evidence>
<keyword evidence="5 13" id="KW-0479">Metal-binding</keyword>
<dbReference type="AlphaFoldDB" id="A0A2N3Q135"/>
<dbReference type="GO" id="GO:0020037">
    <property type="term" value="F:heme binding"/>
    <property type="evidence" value="ECO:0007669"/>
    <property type="project" value="InterPro"/>
</dbReference>
<feature type="region of interest" description="Disordered" evidence="16">
    <location>
        <begin position="1"/>
        <end position="20"/>
    </location>
</feature>
<sequence length="435" mass="46692">MNHPTATDHPVSDDLPAQPGRRNLLMGLGLMGGGAALGALTSAGAALAESAAPDSSPASASSPSTSSIPFHGVHQAGIVNPAPSAGALAAFDVLARDAAELRQLMQGLTQRIAFLTQGGQAPSRDAKFPPLDSGLLGPTIAPDNLTVTVAVGASLFDNRFGLASVKPKRLDRMRGFPNDALVPGLCHGDLLLQFCADSPETNIHALRDIVKHFPGQLAIRWRMDGFLPHKPPGDDGAGRNLLGFKDGTGNPDTKDKDLMDRVIWVQPDSDEPAWAAGGSYQVVRIVRHFLERWDRTPLQEQQTIFGRERTSGAPLGKAREFDDPDYAADPEGKRIPMTSHMRLANPRTPESQANLLLRRAFNYSREITKAGQLDMGLLFICFQADLEKGFITVQNRLNGEPLEEYIKPIGGGYFFALPGVPDNGVFLGQGMLEAI</sequence>
<comment type="caution">
    <text evidence="19">The sequence shown here is derived from an EMBL/GenBank/DDBJ whole genome shotgun (WGS) entry which is preliminary data.</text>
</comment>
<keyword evidence="6" id="KW-0732">Signal</keyword>
<comment type="function">
    <text evidence="15">Involved in the recovery of exogenous heme iron. Extracts iron from heme while preserving the protoporphyrin ring intact.</text>
</comment>
<dbReference type="GO" id="GO:0004601">
    <property type="term" value="F:peroxidase activity"/>
    <property type="evidence" value="ECO:0007669"/>
    <property type="project" value="UniProtKB-KW"/>
</dbReference>
<dbReference type="PANTHER" id="PTHR30521:SF4">
    <property type="entry name" value="DEFERROCHELATASE"/>
    <property type="match status" value="1"/>
</dbReference>
<evidence type="ECO:0000256" key="6">
    <source>
        <dbReference type="ARBA" id="ARBA00022729"/>
    </source>
</evidence>
<keyword evidence="9" id="KW-0456">Lyase</keyword>
<dbReference type="InterPro" id="IPR011008">
    <property type="entry name" value="Dimeric_a/b-barrel"/>
</dbReference>
<feature type="binding site" evidence="13">
    <location>
        <position position="358"/>
    </location>
    <ligand>
        <name>heme b</name>
        <dbReference type="ChEBI" id="CHEBI:60344"/>
    </ligand>
</feature>
<keyword evidence="8 13" id="KW-0408">Iron</keyword>
<dbReference type="InterPro" id="IPR048327">
    <property type="entry name" value="Dyp_perox_N"/>
</dbReference>
<feature type="domain" description="Dyp-type peroxidase C-terminal" evidence="18">
    <location>
        <begin position="239"/>
        <end position="420"/>
    </location>
</feature>
<feature type="binding site" evidence="14">
    <location>
        <position position="307"/>
    </location>
    <ligand>
        <name>protoporphyrin IX</name>
        <dbReference type="ChEBI" id="CHEBI:57306"/>
    </ligand>
</feature>
<evidence type="ECO:0000313" key="19">
    <source>
        <dbReference type="EMBL" id="PKU26357.1"/>
    </source>
</evidence>
<keyword evidence="3 15" id="KW-0575">Peroxidase</keyword>
<evidence type="ECO:0000313" key="20">
    <source>
        <dbReference type="Proteomes" id="UP000233293"/>
    </source>
</evidence>
<dbReference type="InterPro" id="IPR006313">
    <property type="entry name" value="EfeB/EfeN"/>
</dbReference>
<proteinExistence type="inferred from homology"/>
<evidence type="ECO:0000259" key="18">
    <source>
        <dbReference type="Pfam" id="PF20628"/>
    </source>
</evidence>
<dbReference type="PROSITE" id="PS51318">
    <property type="entry name" value="TAT"/>
    <property type="match status" value="1"/>
</dbReference>
<keyword evidence="20" id="KW-1185">Reference proteome</keyword>
<evidence type="ECO:0000256" key="12">
    <source>
        <dbReference type="ARBA" id="ARBA00048856"/>
    </source>
</evidence>
<comment type="cofactor">
    <cofactor evidence="13 15">
        <name>heme b</name>
        <dbReference type="ChEBI" id="CHEBI:60344"/>
    </cofactor>
    <text evidence="13 15">Binds 1 heme b (iron(II)-protoporphyrin IX) group non-covalently per subunit.</text>
</comment>
<dbReference type="Pfam" id="PF04261">
    <property type="entry name" value="Dyp_perox_N"/>
    <property type="match status" value="1"/>
</dbReference>
<dbReference type="GO" id="GO:0004325">
    <property type="term" value="F:ferrochelatase activity"/>
    <property type="evidence" value="ECO:0007669"/>
    <property type="project" value="UniProtKB-EC"/>
</dbReference>
<dbReference type="InterPro" id="IPR006311">
    <property type="entry name" value="TAT_signal"/>
</dbReference>
<dbReference type="InterPro" id="IPR006314">
    <property type="entry name" value="Dyp_peroxidase"/>
</dbReference>
<dbReference type="NCBIfam" id="TIGR01412">
    <property type="entry name" value="tat_substr_1"/>
    <property type="match status" value="1"/>
</dbReference>
<dbReference type="OrthoDB" id="9781066at2"/>
<dbReference type="SUPFAM" id="SSF54909">
    <property type="entry name" value="Dimeric alpha+beta barrel"/>
    <property type="match status" value="1"/>
</dbReference>
<keyword evidence="4 13" id="KW-0349">Heme</keyword>
<gene>
    <name evidence="19" type="ORF">CWS72_00445</name>
</gene>
<dbReference type="PROSITE" id="PS51404">
    <property type="entry name" value="DYP_PEROXIDASE"/>
    <property type="match status" value="1"/>
</dbReference>
<evidence type="ECO:0000256" key="10">
    <source>
        <dbReference type="ARBA" id="ARBA00033771"/>
    </source>
</evidence>
<name>A0A2N3Q135_9PROT</name>
<evidence type="ECO:0000256" key="9">
    <source>
        <dbReference type="ARBA" id="ARBA00023239"/>
    </source>
</evidence>
<dbReference type="GO" id="GO:0030313">
    <property type="term" value="C:cell envelope"/>
    <property type="evidence" value="ECO:0007669"/>
    <property type="project" value="UniProtKB-SubCell"/>
</dbReference>
<dbReference type="InterPro" id="IPR048328">
    <property type="entry name" value="Dyp_perox_C"/>
</dbReference>
<feature type="domain" description="Dyp-type peroxidase N-terminal" evidence="17">
    <location>
        <begin position="75"/>
        <end position="226"/>
    </location>
</feature>
<feature type="binding site" evidence="13">
    <location>
        <position position="340"/>
    </location>
    <ligand>
        <name>heme b</name>
        <dbReference type="ChEBI" id="CHEBI:60344"/>
    </ligand>
</feature>
<dbReference type="Proteomes" id="UP000233293">
    <property type="component" value="Unassembled WGS sequence"/>
</dbReference>
<organism evidence="19 20">
    <name type="scientific">Telmatospirillum siberiense</name>
    <dbReference type="NCBI Taxonomy" id="382514"/>
    <lineage>
        <taxon>Bacteria</taxon>
        <taxon>Pseudomonadati</taxon>
        <taxon>Pseudomonadota</taxon>
        <taxon>Alphaproteobacteria</taxon>
        <taxon>Rhodospirillales</taxon>
        <taxon>Rhodospirillaceae</taxon>
        <taxon>Telmatospirillum</taxon>
    </lineage>
</organism>
<evidence type="ECO:0000256" key="14">
    <source>
        <dbReference type="PIRSR" id="PIRSR606313-2"/>
    </source>
</evidence>
<evidence type="ECO:0000256" key="7">
    <source>
        <dbReference type="ARBA" id="ARBA00023002"/>
    </source>
</evidence>
<dbReference type="GO" id="GO:0046872">
    <property type="term" value="F:metal ion binding"/>
    <property type="evidence" value="ECO:0007669"/>
    <property type="project" value="UniProtKB-KW"/>
</dbReference>
<dbReference type="EMBL" id="PIUM01000001">
    <property type="protein sequence ID" value="PKU26357.1"/>
    <property type="molecule type" value="Genomic_DNA"/>
</dbReference>
<evidence type="ECO:0000256" key="16">
    <source>
        <dbReference type="SAM" id="MobiDB-lite"/>
    </source>
</evidence>
<evidence type="ECO:0000256" key="15">
    <source>
        <dbReference type="RuleBase" id="RU365017"/>
    </source>
</evidence>